<feature type="region of interest" description="Disordered" evidence="1">
    <location>
        <begin position="842"/>
        <end position="870"/>
    </location>
</feature>
<organism evidence="3 4">
    <name type="scientific">Aphanomyces astaci</name>
    <name type="common">Crayfish plague agent</name>
    <dbReference type="NCBI Taxonomy" id="112090"/>
    <lineage>
        <taxon>Eukaryota</taxon>
        <taxon>Sar</taxon>
        <taxon>Stramenopiles</taxon>
        <taxon>Oomycota</taxon>
        <taxon>Saprolegniomycetes</taxon>
        <taxon>Saprolegniales</taxon>
        <taxon>Verrucalvaceae</taxon>
        <taxon>Aphanomyces</taxon>
    </lineage>
</organism>
<feature type="domain" description="C2" evidence="2">
    <location>
        <begin position="640"/>
        <end position="775"/>
    </location>
</feature>
<gene>
    <name evidence="3" type="ORF">DYB25_001571</name>
</gene>
<comment type="caution">
    <text evidence="3">The sequence shown here is derived from an EMBL/GenBank/DDBJ whole genome shotgun (WGS) entry which is preliminary data.</text>
</comment>
<evidence type="ECO:0000256" key="1">
    <source>
        <dbReference type="SAM" id="MobiDB-lite"/>
    </source>
</evidence>
<dbReference type="SMART" id="SM00028">
    <property type="entry name" value="TPR"/>
    <property type="match status" value="3"/>
</dbReference>
<protein>
    <recommendedName>
        <fullName evidence="2">C2 domain-containing protein</fullName>
    </recommendedName>
</protein>
<feature type="compositionally biased region" description="Low complexity" evidence="1">
    <location>
        <begin position="229"/>
        <end position="240"/>
    </location>
</feature>
<dbReference type="PANTHER" id="PTHR47553:SF1">
    <property type="entry name" value="RING_FYVE_PHD ZINC FINGER SUPERFAMILY PROTEIN"/>
    <property type="match status" value="1"/>
</dbReference>
<feature type="region of interest" description="Disordered" evidence="1">
    <location>
        <begin position="308"/>
        <end position="347"/>
    </location>
</feature>
<name>A0A397AQU7_APHAT</name>
<evidence type="ECO:0000313" key="4">
    <source>
        <dbReference type="Proteomes" id="UP000266239"/>
    </source>
</evidence>
<dbReference type="VEuPathDB" id="FungiDB:H257_10083"/>
<proteinExistence type="predicted"/>
<dbReference type="EMBL" id="QUTA01006635">
    <property type="protein sequence ID" value="RHY10250.1"/>
    <property type="molecule type" value="Genomic_DNA"/>
</dbReference>
<evidence type="ECO:0000313" key="3">
    <source>
        <dbReference type="EMBL" id="RHY10250.1"/>
    </source>
</evidence>
<dbReference type="Proteomes" id="UP000266239">
    <property type="component" value="Unassembled WGS sequence"/>
</dbReference>
<sequence>MLGLFSEPALDFDLAQFGIKPVSDKDVEAEMAKMMAEISNGSSGDMDASDDETELMRQIQQIGVDVDPSSLRAVSLSMGSIHSNDENEDDGELSDSCLDDPHLQAELQGILGTAKNTPSSREDDERLRLQHLVESEKQNAINLKRQGQIHGALEAMRAMKAYEAQLEALGPPVSAPPSQRRRPVAAATSALSPTIDDDDDDKHHTIEVTDDDLNNPEFDAMLNGGGASTGKSKAAASGAAASATPPQAAAVDVHDNDTVDSVQAQIAALKCEAMALKHANNIPQALAMLKQARAMEPKLVELMQRRHAPPLSPGVPTIPSDSSHANALESRGKQEGPHEMATSCTDSDKEEQAGAIHVTDDDLDDPQFDAMLQHIDQGKETERSKSTALDDALDDDIAALKHRAMQLKQANRVPEALAMLKRARAIEAKATHRHTADLPPSSVVGNPDTITLSVDAINKVPTHDDMSSDHVILAETGGSLAVADDNTIEDIALRPRTSSSQLIDEFEEEEGEPFHDAVSAPPPPSIMSVQDQVNAAKTLAVALKKQGNIHDALVQLRLAKDLEATLQANSGATLYDQQQRANAFESIEKQLVEFGNECRVQATRLLSIDRGRAQDQLNLHKTYVAALETLRTARADPRQPPPSTHVEERVDMEEHVNVDVPVDRVQLSVLQMRSTSPATTAKDLFVKLLLNVPSQNPHELTTATARGSAAGLYTYNAVSVFPIQRNRGLQKLVELRKAQVEVFTAAGFFTPAQSVGKVTLPLSPLLTAAEIHCWLPVMVNRRPCGLDVQIRIKLNVPLRDKEFRPVKTRVFVVDSYPPTTQQTPATTPPAIPVDVRAIAAAAPPPSTAAKRKASVVSERTTDDDDDDDPHAVDKIVSYDVICQELLEIDIQTGKLTEAMYVDLLNAAIITDTALARSLHHQGRKLDGARVLHRVKVMQQEVASATTTAPPEDAATGTARQMADLKHPFEDKYLDLKDENIALKKKKNEQEDTIKRFDDPQ</sequence>
<dbReference type="InterPro" id="IPR000008">
    <property type="entry name" value="C2_dom"/>
</dbReference>
<dbReference type="PANTHER" id="PTHR47553">
    <property type="entry name" value="MYOSIN-11"/>
    <property type="match status" value="1"/>
</dbReference>
<dbReference type="AlphaFoldDB" id="A0A397AQU7"/>
<feature type="region of interest" description="Disordered" evidence="1">
    <location>
        <begin position="170"/>
        <end position="240"/>
    </location>
</feature>
<reference evidence="3 4" key="1">
    <citation type="submission" date="2018-08" db="EMBL/GenBank/DDBJ databases">
        <title>Aphanomyces genome sequencing and annotation.</title>
        <authorList>
            <person name="Minardi D."/>
            <person name="Oidtmann B."/>
            <person name="Van Der Giezen M."/>
            <person name="Studholme D.J."/>
        </authorList>
    </citation>
    <scope>NUCLEOTIDE SEQUENCE [LARGE SCALE GENOMIC DNA]</scope>
    <source>
        <strain evidence="3 4">Yx</strain>
    </source>
</reference>
<dbReference type="PROSITE" id="PS50004">
    <property type="entry name" value="C2"/>
    <property type="match status" value="1"/>
</dbReference>
<dbReference type="InterPro" id="IPR011990">
    <property type="entry name" value="TPR-like_helical_dom_sf"/>
</dbReference>
<accession>A0A397AQU7</accession>
<evidence type="ECO:0000259" key="2">
    <source>
        <dbReference type="PROSITE" id="PS50004"/>
    </source>
</evidence>
<dbReference type="InterPro" id="IPR019734">
    <property type="entry name" value="TPR_rpt"/>
</dbReference>
<dbReference type="SUPFAM" id="SSF48452">
    <property type="entry name" value="TPR-like"/>
    <property type="match status" value="1"/>
</dbReference>